<gene>
    <name evidence="1" type="ORF">ILYODFUR_010125</name>
</gene>
<dbReference type="Proteomes" id="UP001482620">
    <property type="component" value="Unassembled WGS sequence"/>
</dbReference>
<evidence type="ECO:0000313" key="2">
    <source>
        <dbReference type="Proteomes" id="UP001482620"/>
    </source>
</evidence>
<evidence type="ECO:0008006" key="3">
    <source>
        <dbReference type="Google" id="ProtNLM"/>
    </source>
</evidence>
<evidence type="ECO:0000313" key="1">
    <source>
        <dbReference type="EMBL" id="MEQ2255084.1"/>
    </source>
</evidence>
<name>A0ABV0VDB6_9TELE</name>
<protein>
    <recommendedName>
        <fullName evidence="3">Secreted protein</fullName>
    </recommendedName>
</protein>
<keyword evidence="2" id="KW-1185">Reference proteome</keyword>
<accession>A0ABV0VDB6</accession>
<reference evidence="1 2" key="1">
    <citation type="submission" date="2021-06" db="EMBL/GenBank/DDBJ databases">
        <authorList>
            <person name="Palmer J.M."/>
        </authorList>
    </citation>
    <scope>NUCLEOTIDE SEQUENCE [LARGE SCALE GENOMIC DNA]</scope>
    <source>
        <strain evidence="2">if_2019</strain>
        <tissue evidence="1">Muscle</tissue>
    </source>
</reference>
<comment type="caution">
    <text evidence="1">The sequence shown here is derived from an EMBL/GenBank/DDBJ whole genome shotgun (WGS) entry which is preliminary data.</text>
</comment>
<proteinExistence type="predicted"/>
<organism evidence="1 2">
    <name type="scientific">Ilyodon furcidens</name>
    <name type="common">goldbreast splitfin</name>
    <dbReference type="NCBI Taxonomy" id="33524"/>
    <lineage>
        <taxon>Eukaryota</taxon>
        <taxon>Metazoa</taxon>
        <taxon>Chordata</taxon>
        <taxon>Craniata</taxon>
        <taxon>Vertebrata</taxon>
        <taxon>Euteleostomi</taxon>
        <taxon>Actinopterygii</taxon>
        <taxon>Neopterygii</taxon>
        <taxon>Teleostei</taxon>
        <taxon>Neoteleostei</taxon>
        <taxon>Acanthomorphata</taxon>
        <taxon>Ovalentaria</taxon>
        <taxon>Atherinomorphae</taxon>
        <taxon>Cyprinodontiformes</taxon>
        <taxon>Goodeidae</taxon>
        <taxon>Ilyodon</taxon>
    </lineage>
</organism>
<dbReference type="EMBL" id="JAHRIQ010104994">
    <property type="protein sequence ID" value="MEQ2255084.1"/>
    <property type="molecule type" value="Genomic_DNA"/>
</dbReference>
<sequence>MQTPWGTEAWLRAHGVLLFCSCPVLFGMDRRCGKSLGVSELSPVGGVLFARGLWPHPRVVGSRQVAYGSQGCVGLAKQKKKNSWINVCVLAHVWEIVDFCRP</sequence>